<feature type="region of interest" description="Disordered" evidence="10">
    <location>
        <begin position="347"/>
        <end position="378"/>
    </location>
</feature>
<proteinExistence type="inferred from homology"/>
<dbReference type="GO" id="GO:0000976">
    <property type="term" value="F:transcription cis-regulatory region binding"/>
    <property type="evidence" value="ECO:0007669"/>
    <property type="project" value="InterPro"/>
</dbReference>
<dbReference type="PROSITE" id="PS00036">
    <property type="entry name" value="BZIP_BASIC"/>
    <property type="match status" value="1"/>
</dbReference>
<comment type="function">
    <text evidence="1">Putative transcription factor.</text>
</comment>
<comment type="subcellular location">
    <subcellularLocation>
        <location evidence="2">Nucleus</location>
    </subcellularLocation>
</comment>
<reference evidence="12 13" key="1">
    <citation type="journal article" date="2016" name="Genome Biol. Evol.">
        <title>Divergent and convergent evolution of fungal pathogenicity.</title>
        <authorList>
            <person name="Shang Y."/>
            <person name="Xiao G."/>
            <person name="Zheng P."/>
            <person name="Cen K."/>
            <person name="Zhan S."/>
            <person name="Wang C."/>
        </authorList>
    </citation>
    <scope>NUCLEOTIDE SEQUENCE [LARGE SCALE GENOMIC DNA]</scope>
    <source>
        <strain evidence="12 13">RCEF 264</strain>
    </source>
</reference>
<dbReference type="InterPro" id="IPR046347">
    <property type="entry name" value="bZIP_sf"/>
</dbReference>
<keyword evidence="7" id="KW-0539">Nucleus</keyword>
<dbReference type="PANTHER" id="PTHR40621">
    <property type="entry name" value="TRANSCRIPTION FACTOR KAPC-RELATED"/>
    <property type="match status" value="1"/>
</dbReference>
<dbReference type="GO" id="GO:0090575">
    <property type="term" value="C:RNA polymerase II transcription regulator complex"/>
    <property type="evidence" value="ECO:0007669"/>
    <property type="project" value="TreeGrafter"/>
</dbReference>
<evidence type="ECO:0000256" key="6">
    <source>
        <dbReference type="ARBA" id="ARBA00023163"/>
    </source>
</evidence>
<evidence type="ECO:0000259" key="11">
    <source>
        <dbReference type="PROSITE" id="PS00036"/>
    </source>
</evidence>
<comment type="similarity">
    <text evidence="3">Belongs to the bZIP family.</text>
</comment>
<dbReference type="OrthoDB" id="2593073at2759"/>
<keyword evidence="6" id="KW-0804">Transcription</keyword>
<dbReference type="GO" id="GO:0001228">
    <property type="term" value="F:DNA-binding transcription activator activity, RNA polymerase II-specific"/>
    <property type="evidence" value="ECO:0007669"/>
    <property type="project" value="TreeGrafter"/>
</dbReference>
<evidence type="ECO:0000256" key="9">
    <source>
        <dbReference type="SAM" id="Coils"/>
    </source>
</evidence>
<keyword evidence="13" id="KW-1185">Reference proteome</keyword>
<keyword evidence="4" id="KW-0805">Transcription regulation</keyword>
<dbReference type="InterPro" id="IPR050936">
    <property type="entry name" value="AP-1-like"/>
</dbReference>
<accession>A0A162MMU1</accession>
<sequence>MARNRRAANTTTAPPENPPPSSFTLDNFDAEASLLALQKHVDAASSANVAANGPVDTDIPDAPTQPVSVLDSAAAAAAAALASQQQQQQQQQHQLSTGNSYAASAARLLARSNNPAAVEPDLEAQIHPDLRSAHAALQQQQQQQQQPQQPSSSSSSSVQPSYLAPAPSAQAIMSSAVQQQAPQPVSVLAPALPQAPTAASLQQQQQQQQQQQPAGGSPEPAVTDGRKGPRRELSQSKRAAQNRAAQRAFRQRKEGYIKKLEQQVQDYADMENQFKLIQSENYALREYIIHLQSKLLDAKADLPQPPPNLNLAAPGTVSVGLGVGPATSASAAAASLLANAAAAAVKQQQQHHQQQQPQPLLTTAAGAAPPSAPAGTVDDTPLARVAQAVAQLGNGNENNGDGNENGGDVKSDEPDANATTDGGAGGGDPMDTSAEEIDRQLQTKTEPLAAAVASM</sequence>
<feature type="compositionally biased region" description="Basic and acidic residues" evidence="10">
    <location>
        <begin position="224"/>
        <end position="235"/>
    </location>
</feature>
<evidence type="ECO:0000256" key="4">
    <source>
        <dbReference type="ARBA" id="ARBA00023015"/>
    </source>
</evidence>
<evidence type="ECO:0000313" key="13">
    <source>
        <dbReference type="Proteomes" id="UP000076874"/>
    </source>
</evidence>
<feature type="region of interest" description="Disordered" evidence="10">
    <location>
        <begin position="392"/>
        <end position="455"/>
    </location>
</feature>
<feature type="region of interest" description="Disordered" evidence="10">
    <location>
        <begin position="133"/>
        <end position="163"/>
    </location>
</feature>
<feature type="compositionally biased region" description="Low complexity" evidence="10">
    <location>
        <begin position="138"/>
        <end position="161"/>
    </location>
</feature>
<dbReference type="AlphaFoldDB" id="A0A162MMU1"/>
<dbReference type="Pfam" id="PF00170">
    <property type="entry name" value="bZIP_1"/>
    <property type="match status" value="1"/>
</dbReference>
<feature type="compositionally biased region" description="Low complexity" evidence="10">
    <location>
        <begin position="393"/>
        <end position="406"/>
    </location>
</feature>
<dbReference type="EMBL" id="AZHD01000004">
    <property type="protein sequence ID" value="OAA64250.1"/>
    <property type="molecule type" value="Genomic_DNA"/>
</dbReference>
<evidence type="ECO:0000256" key="2">
    <source>
        <dbReference type="ARBA" id="ARBA00004123"/>
    </source>
</evidence>
<evidence type="ECO:0000256" key="7">
    <source>
        <dbReference type="ARBA" id="ARBA00023242"/>
    </source>
</evidence>
<evidence type="ECO:0000256" key="5">
    <source>
        <dbReference type="ARBA" id="ARBA00023125"/>
    </source>
</evidence>
<dbReference type="STRING" id="1081102.A0A162MMU1"/>
<comment type="caution">
    <text evidence="12">The sequence shown here is derived from an EMBL/GenBank/DDBJ whole genome shotgun (WGS) entry which is preliminary data.</text>
</comment>
<feature type="domain" description="BZIP" evidence="11">
    <location>
        <begin position="237"/>
        <end position="252"/>
    </location>
</feature>
<keyword evidence="9" id="KW-0175">Coiled coil</keyword>
<feature type="region of interest" description="Disordered" evidence="10">
    <location>
        <begin position="194"/>
        <end position="250"/>
    </location>
</feature>
<dbReference type="SUPFAM" id="SSF57959">
    <property type="entry name" value="Leucine zipper domain"/>
    <property type="match status" value="1"/>
</dbReference>
<evidence type="ECO:0000256" key="10">
    <source>
        <dbReference type="SAM" id="MobiDB-lite"/>
    </source>
</evidence>
<dbReference type="InterPro" id="IPR004827">
    <property type="entry name" value="bZIP"/>
</dbReference>
<feature type="compositionally biased region" description="Low complexity" evidence="10">
    <location>
        <begin position="194"/>
        <end position="214"/>
    </location>
</feature>
<dbReference type="SMART" id="SM00338">
    <property type="entry name" value="BRLZ"/>
    <property type="match status" value="1"/>
</dbReference>
<feature type="compositionally biased region" description="Low complexity" evidence="10">
    <location>
        <begin position="347"/>
        <end position="376"/>
    </location>
</feature>
<dbReference type="Proteomes" id="UP000076874">
    <property type="component" value="Unassembled WGS sequence"/>
</dbReference>
<feature type="compositionally biased region" description="Low complexity" evidence="10">
    <location>
        <begin position="238"/>
        <end position="248"/>
    </location>
</feature>
<protein>
    <recommendedName>
        <fullName evidence="8">Putative transcription factor kapC</fullName>
    </recommendedName>
</protein>
<evidence type="ECO:0000256" key="1">
    <source>
        <dbReference type="ARBA" id="ARBA00004049"/>
    </source>
</evidence>
<name>A0A162MMU1_9HYPO</name>
<gene>
    <name evidence="12" type="ORF">SPI_02897</name>
</gene>
<feature type="region of interest" description="Disordered" evidence="10">
    <location>
        <begin position="1"/>
        <end position="26"/>
    </location>
</feature>
<feature type="coiled-coil region" evidence="9">
    <location>
        <begin position="253"/>
        <end position="280"/>
    </location>
</feature>
<dbReference type="PANTHER" id="PTHR40621:SF11">
    <property type="entry name" value="TRANSCRIPTION FACTOR KAPC-RELATED"/>
    <property type="match status" value="1"/>
</dbReference>
<dbReference type="Gene3D" id="1.20.5.170">
    <property type="match status" value="1"/>
</dbReference>
<evidence type="ECO:0000256" key="8">
    <source>
        <dbReference type="ARBA" id="ARBA00044067"/>
    </source>
</evidence>
<organism evidence="12 13">
    <name type="scientific">Niveomyces insectorum RCEF 264</name>
    <dbReference type="NCBI Taxonomy" id="1081102"/>
    <lineage>
        <taxon>Eukaryota</taxon>
        <taxon>Fungi</taxon>
        <taxon>Dikarya</taxon>
        <taxon>Ascomycota</taxon>
        <taxon>Pezizomycotina</taxon>
        <taxon>Sordariomycetes</taxon>
        <taxon>Hypocreomycetidae</taxon>
        <taxon>Hypocreales</taxon>
        <taxon>Cordycipitaceae</taxon>
        <taxon>Niveomyces</taxon>
    </lineage>
</organism>
<keyword evidence="5" id="KW-0238">DNA-binding</keyword>
<evidence type="ECO:0000313" key="12">
    <source>
        <dbReference type="EMBL" id="OAA64250.1"/>
    </source>
</evidence>
<evidence type="ECO:0000256" key="3">
    <source>
        <dbReference type="ARBA" id="ARBA00007163"/>
    </source>
</evidence>